<dbReference type="STRING" id="56857.A0A200QDT3"/>
<organism evidence="1 2">
    <name type="scientific">Macleaya cordata</name>
    <name type="common">Five-seeded plume-poppy</name>
    <name type="synonym">Bocconia cordata</name>
    <dbReference type="NCBI Taxonomy" id="56857"/>
    <lineage>
        <taxon>Eukaryota</taxon>
        <taxon>Viridiplantae</taxon>
        <taxon>Streptophyta</taxon>
        <taxon>Embryophyta</taxon>
        <taxon>Tracheophyta</taxon>
        <taxon>Spermatophyta</taxon>
        <taxon>Magnoliopsida</taxon>
        <taxon>Ranunculales</taxon>
        <taxon>Papaveraceae</taxon>
        <taxon>Papaveroideae</taxon>
        <taxon>Macleaya</taxon>
    </lineage>
</organism>
<name>A0A200QDT3_MACCD</name>
<evidence type="ECO:0000313" key="1">
    <source>
        <dbReference type="EMBL" id="OVA08602.1"/>
    </source>
</evidence>
<comment type="caution">
    <text evidence="1">The sequence shown here is derived from an EMBL/GenBank/DDBJ whole genome shotgun (WGS) entry which is preliminary data.</text>
</comment>
<dbReference type="EMBL" id="MVGT01002327">
    <property type="protein sequence ID" value="OVA08602.1"/>
    <property type="molecule type" value="Genomic_DNA"/>
</dbReference>
<dbReference type="AlphaFoldDB" id="A0A200QDT3"/>
<reference evidence="1 2" key="1">
    <citation type="journal article" date="2017" name="Mol. Plant">
        <title>The Genome of Medicinal Plant Macleaya cordata Provides New Insights into Benzylisoquinoline Alkaloids Metabolism.</title>
        <authorList>
            <person name="Liu X."/>
            <person name="Liu Y."/>
            <person name="Huang P."/>
            <person name="Ma Y."/>
            <person name="Qing Z."/>
            <person name="Tang Q."/>
            <person name="Cao H."/>
            <person name="Cheng P."/>
            <person name="Zheng Y."/>
            <person name="Yuan Z."/>
            <person name="Zhou Y."/>
            <person name="Liu J."/>
            <person name="Tang Z."/>
            <person name="Zhuo Y."/>
            <person name="Zhang Y."/>
            <person name="Yu L."/>
            <person name="Huang J."/>
            <person name="Yang P."/>
            <person name="Peng Q."/>
            <person name="Zhang J."/>
            <person name="Jiang W."/>
            <person name="Zhang Z."/>
            <person name="Lin K."/>
            <person name="Ro D.K."/>
            <person name="Chen X."/>
            <person name="Xiong X."/>
            <person name="Shang Y."/>
            <person name="Huang S."/>
            <person name="Zeng J."/>
        </authorList>
    </citation>
    <scope>NUCLEOTIDE SEQUENCE [LARGE SCALE GENOMIC DNA]</scope>
    <source>
        <strain evidence="2">cv. BLH2017</strain>
        <tissue evidence="1">Root</tissue>
    </source>
</reference>
<evidence type="ECO:0000313" key="2">
    <source>
        <dbReference type="Proteomes" id="UP000195402"/>
    </source>
</evidence>
<accession>A0A200QDT3</accession>
<keyword evidence="2" id="KW-1185">Reference proteome</keyword>
<proteinExistence type="predicted"/>
<sequence>MILYEDGLHVVRRTSLINPFDQLYVDPIKFDLKRLTWRFSNPRGVYEDIFGSDNEDRRSWRSELKSNKLNYSKSSKSNSSSVLSSEDLSPLRPSIAEDVFFTSFSSKLRPINIPGRRNSSSSMRVEEQHRRGVTSSDLPWINHPAPITHHHQFMEYQSIDLMNNENYRLRSSSRFGFSHSISSPETISIEPNSYRSCIKIPVDSSLDIPDSSPSSSVVSLHRELVDDERTKTHYQDKILQQEEEEEEEEVMSSSYVIEINNRDQGRIGEAVGIDEAIAWAKEKFKSQCLEIFEGTNHQQQIMRLTAGMSPTQPTTIERQGNNDVLFPFIKLYFFFPTESGYFMGQLVRFF</sequence>
<dbReference type="OrthoDB" id="1717591at2759"/>
<protein>
    <submittedName>
        <fullName evidence="1">Uncharacterized protein</fullName>
    </submittedName>
</protein>
<gene>
    <name evidence="1" type="ORF">BVC80_1293g10</name>
</gene>
<dbReference type="Proteomes" id="UP000195402">
    <property type="component" value="Unassembled WGS sequence"/>
</dbReference>
<dbReference type="InParanoid" id="A0A200QDT3"/>